<evidence type="ECO:0000313" key="7">
    <source>
        <dbReference type="Proteomes" id="UP000057043"/>
    </source>
</evidence>
<dbReference type="PATRIC" id="fig|301375.6.peg.1706"/>
<feature type="domain" description="K Homology" evidence="3">
    <location>
        <begin position="1"/>
        <end position="64"/>
    </location>
</feature>
<feature type="domain" description="K Homology" evidence="3">
    <location>
        <begin position="76"/>
        <end position="151"/>
    </location>
</feature>
<dbReference type="AlphaFoldDB" id="A0A124G2W0"/>
<dbReference type="SMART" id="SM00322">
    <property type="entry name" value="KH"/>
    <property type="match status" value="2"/>
</dbReference>
<dbReference type="Proteomes" id="UP000053961">
    <property type="component" value="Unassembled WGS sequence"/>
</dbReference>
<evidence type="ECO:0000256" key="2">
    <source>
        <dbReference type="PROSITE-ProRule" id="PRU00117"/>
    </source>
</evidence>
<dbReference type="Pfam" id="PF00013">
    <property type="entry name" value="KH_1"/>
    <property type="match status" value="1"/>
</dbReference>
<evidence type="ECO:0000313" key="5">
    <source>
        <dbReference type="EMBL" id="KUK95020.1"/>
    </source>
</evidence>
<dbReference type="InterPro" id="IPR019964">
    <property type="entry name" value="KH_domain_protein_archaea"/>
</dbReference>
<dbReference type="EMBL" id="LGHB01000039">
    <property type="protein sequence ID" value="KUK95020.1"/>
    <property type="molecule type" value="Genomic_DNA"/>
</dbReference>
<reference evidence="5" key="1">
    <citation type="journal article" date="2015" name="MBio">
        <title>Genome-resolved metagenomic analysis reveals roles for candidate phyla and other microbial community members in biogeochemical transformations in oil reservoirs.</title>
        <authorList>
            <person name="Hu P."/>
            <person name="Tom L."/>
            <person name="Singh A."/>
            <person name="Thomas B.C."/>
            <person name="Baker B.J."/>
            <person name="Piceno Y.M."/>
            <person name="Andersen G.L."/>
            <person name="Banfield J.F."/>
        </authorList>
    </citation>
    <scope>NUCLEOTIDE SEQUENCE [LARGE SCALE GENOMIC DNA]</scope>
    <source>
        <strain evidence="5">56_747</strain>
    </source>
</reference>
<sequence length="177" mass="19028">MHVKIPTDRIGVLVGPSGSVKSTLEEKTGAEMVVDSDTGAVEIIAGEDPIMAMRLAEIVKAIGRGFSPERAYPLLEDEMLMLDVIDLSRVCNTKSDMARVKGRIIGKDGRTREITEKLTGVGISVYGKTVAVIGNPDQIRIARTAIEMLMDGAPHGAVYGYLEKKNQELVSSSIGDL</sequence>
<comment type="caution">
    <text evidence="5">The sequence shown here is derived from an EMBL/GenBank/DDBJ whole genome shotgun (WGS) entry which is preliminary data.</text>
</comment>
<dbReference type="Proteomes" id="UP000057043">
    <property type="component" value="Unassembled WGS sequence"/>
</dbReference>
<evidence type="ECO:0000256" key="1">
    <source>
        <dbReference type="ARBA" id="ARBA00022884"/>
    </source>
</evidence>
<dbReference type="FunFam" id="3.30.1370.10:FF:000076">
    <property type="entry name" value="KH domain protein"/>
    <property type="match status" value="1"/>
</dbReference>
<dbReference type="NCBIfam" id="NF010333">
    <property type="entry name" value="PRK13763.2-4"/>
    <property type="match status" value="1"/>
</dbReference>
<dbReference type="SUPFAM" id="SSF54791">
    <property type="entry name" value="Eukaryotic type KH-domain (KH-domain type I)"/>
    <property type="match status" value="2"/>
</dbReference>
<dbReference type="InterPro" id="IPR055211">
    <property type="entry name" value="KH_PNO1_2nd"/>
</dbReference>
<accession>A0A124G2W0</accession>
<dbReference type="EMBL" id="LGFT01000040">
    <property type="protein sequence ID" value="KUK43951.1"/>
    <property type="molecule type" value="Genomic_DNA"/>
</dbReference>
<dbReference type="GO" id="GO:0003723">
    <property type="term" value="F:RNA binding"/>
    <property type="evidence" value="ECO:0007669"/>
    <property type="project" value="UniProtKB-UniRule"/>
</dbReference>
<dbReference type="Pfam" id="PF22891">
    <property type="entry name" value="KH_PNO1_2nd"/>
    <property type="match status" value="1"/>
</dbReference>
<proteinExistence type="predicted"/>
<dbReference type="CDD" id="cd22390">
    <property type="entry name" value="KH-I_Dim2p_like_rpt2"/>
    <property type="match status" value="1"/>
</dbReference>
<keyword evidence="1 2" id="KW-0694">RNA-binding</keyword>
<dbReference type="PANTHER" id="PTHR12826">
    <property type="entry name" value="RIBONUCLEASE Y"/>
    <property type="match status" value="1"/>
</dbReference>
<evidence type="ECO:0000313" key="6">
    <source>
        <dbReference type="Proteomes" id="UP000053961"/>
    </source>
</evidence>
<dbReference type="PROSITE" id="PS50084">
    <property type="entry name" value="KH_TYPE_1"/>
    <property type="match status" value="1"/>
</dbReference>
<dbReference type="InterPro" id="IPR004087">
    <property type="entry name" value="KH_dom"/>
</dbReference>
<evidence type="ECO:0000313" key="4">
    <source>
        <dbReference type="EMBL" id="KUK43951.1"/>
    </source>
</evidence>
<reference evidence="6 7" key="2">
    <citation type="journal article" date="2015" name="MBio">
        <title>Genome-Resolved Metagenomic Analysis Reveals Roles for Candidate Phyla and Other Microbial Community Members in Biogeochemical Transformations in Oil Reservoirs.</title>
        <authorList>
            <person name="Hu P."/>
            <person name="Tom L."/>
            <person name="Singh A."/>
            <person name="Thomas B.C."/>
            <person name="Baker B.J."/>
            <person name="Piceno Y.M."/>
            <person name="Andersen G.L."/>
            <person name="Banfield J.F."/>
        </authorList>
    </citation>
    <scope>NUCLEOTIDE SEQUENCE [LARGE SCALE GENOMIC DNA]</scope>
    <source>
        <strain evidence="4">57_489</strain>
    </source>
</reference>
<dbReference type="InterPro" id="IPR004088">
    <property type="entry name" value="KH_dom_type_1"/>
</dbReference>
<dbReference type="PANTHER" id="PTHR12826:SF13">
    <property type="entry name" value="RNA-BINDING PROTEIN PNO1"/>
    <property type="match status" value="1"/>
</dbReference>
<organism evidence="5 6">
    <name type="scientific">Methanothrix harundinacea</name>
    <dbReference type="NCBI Taxonomy" id="301375"/>
    <lineage>
        <taxon>Archaea</taxon>
        <taxon>Methanobacteriati</taxon>
        <taxon>Methanobacteriota</taxon>
        <taxon>Stenosarchaea group</taxon>
        <taxon>Methanomicrobia</taxon>
        <taxon>Methanotrichales</taxon>
        <taxon>Methanotrichaceae</taxon>
        <taxon>Methanothrix</taxon>
    </lineage>
</organism>
<dbReference type="Gene3D" id="3.30.1370.10">
    <property type="entry name" value="K Homology domain, type 1"/>
    <property type="match status" value="2"/>
</dbReference>
<protein>
    <recommendedName>
        <fullName evidence="3">K Homology domain-containing protein</fullName>
    </recommendedName>
</protein>
<evidence type="ECO:0000259" key="3">
    <source>
        <dbReference type="SMART" id="SM00322"/>
    </source>
</evidence>
<gene>
    <name evidence="4" type="ORF">XD72_1680</name>
    <name evidence="5" type="ORF">XE07_1959</name>
</gene>
<name>A0A124G2W0_9EURY</name>
<dbReference type="InterPro" id="IPR036612">
    <property type="entry name" value="KH_dom_type_1_sf"/>
</dbReference>
<dbReference type="NCBIfam" id="TIGR03665">
    <property type="entry name" value="arCOG04150"/>
    <property type="match status" value="1"/>
</dbReference>